<feature type="transmembrane region" description="Helical" evidence="9">
    <location>
        <begin position="331"/>
        <end position="349"/>
    </location>
</feature>
<gene>
    <name evidence="10" type="ORF">GCM10022377_18800</name>
</gene>
<evidence type="ECO:0000256" key="5">
    <source>
        <dbReference type="ARBA" id="ARBA00022692"/>
    </source>
</evidence>
<keyword evidence="11" id="KW-1185">Reference proteome</keyword>
<evidence type="ECO:0000256" key="9">
    <source>
        <dbReference type="SAM" id="Phobius"/>
    </source>
</evidence>
<dbReference type="RefSeq" id="WP_344883343.1">
    <property type="nucleotide sequence ID" value="NZ_BAABCJ010000002.1"/>
</dbReference>
<comment type="subcellular location">
    <subcellularLocation>
        <location evidence="1">Cell membrane</location>
        <topology evidence="1">Multi-pass membrane protein</topology>
    </subcellularLocation>
</comment>
<comment type="similarity">
    <text evidence="2">Belongs to the BCCT transporter (TC 2.A.15) family.</text>
</comment>
<feature type="transmembrane region" description="Helical" evidence="9">
    <location>
        <begin position="460"/>
        <end position="481"/>
    </location>
</feature>
<keyword evidence="7 9" id="KW-0472">Membrane</keyword>
<feature type="transmembrane region" description="Helical" evidence="9">
    <location>
        <begin position="487"/>
        <end position="507"/>
    </location>
</feature>
<evidence type="ECO:0000256" key="6">
    <source>
        <dbReference type="ARBA" id="ARBA00022989"/>
    </source>
</evidence>
<feature type="transmembrane region" description="Helical" evidence="9">
    <location>
        <begin position="406"/>
        <end position="432"/>
    </location>
</feature>
<feature type="region of interest" description="Disordered" evidence="8">
    <location>
        <begin position="604"/>
        <end position="662"/>
    </location>
</feature>
<comment type="caution">
    <text evidence="10">The sequence shown here is derived from an EMBL/GenBank/DDBJ whole genome shotgun (WGS) entry which is preliminary data.</text>
</comment>
<evidence type="ECO:0000313" key="10">
    <source>
        <dbReference type="EMBL" id="GAA3705306.1"/>
    </source>
</evidence>
<feature type="transmembrane region" description="Helical" evidence="9">
    <location>
        <begin position="21"/>
        <end position="44"/>
    </location>
</feature>
<dbReference type="EMBL" id="BAABCJ010000002">
    <property type="protein sequence ID" value="GAA3705306.1"/>
    <property type="molecule type" value="Genomic_DNA"/>
</dbReference>
<protein>
    <submittedName>
        <fullName evidence="10">BCCT family transporter</fullName>
    </submittedName>
</protein>
<evidence type="ECO:0000313" key="11">
    <source>
        <dbReference type="Proteomes" id="UP001501536"/>
    </source>
</evidence>
<keyword evidence="4" id="KW-1003">Cell membrane</keyword>
<feature type="transmembrane region" description="Helical" evidence="9">
    <location>
        <begin position="104"/>
        <end position="124"/>
    </location>
</feature>
<dbReference type="PANTHER" id="PTHR30047">
    <property type="entry name" value="HIGH-AFFINITY CHOLINE TRANSPORT PROTEIN-RELATED"/>
    <property type="match status" value="1"/>
</dbReference>
<reference evidence="11" key="1">
    <citation type="journal article" date="2019" name="Int. J. Syst. Evol. Microbiol.">
        <title>The Global Catalogue of Microorganisms (GCM) 10K type strain sequencing project: providing services to taxonomists for standard genome sequencing and annotation.</title>
        <authorList>
            <consortium name="The Broad Institute Genomics Platform"/>
            <consortium name="The Broad Institute Genome Sequencing Center for Infectious Disease"/>
            <person name="Wu L."/>
            <person name="Ma J."/>
        </authorList>
    </citation>
    <scope>NUCLEOTIDE SEQUENCE [LARGE SCALE GENOMIC DNA]</scope>
    <source>
        <strain evidence="11">JCM 16961</strain>
    </source>
</reference>
<evidence type="ECO:0000256" key="4">
    <source>
        <dbReference type="ARBA" id="ARBA00022475"/>
    </source>
</evidence>
<dbReference type="PANTHER" id="PTHR30047:SF7">
    <property type="entry name" value="HIGH-AFFINITY CHOLINE TRANSPORT PROTEIN"/>
    <property type="match status" value="1"/>
</dbReference>
<evidence type="ECO:0000256" key="3">
    <source>
        <dbReference type="ARBA" id="ARBA00022448"/>
    </source>
</evidence>
<keyword evidence="6 9" id="KW-1133">Transmembrane helix</keyword>
<keyword evidence="3" id="KW-0813">Transport</keyword>
<feature type="transmembrane region" description="Helical" evidence="9">
    <location>
        <begin position="243"/>
        <end position="264"/>
    </location>
</feature>
<feature type="transmembrane region" description="Helical" evidence="9">
    <location>
        <begin position="276"/>
        <end position="296"/>
    </location>
</feature>
<feature type="transmembrane region" description="Helical" evidence="9">
    <location>
        <begin position="361"/>
        <end position="386"/>
    </location>
</feature>
<dbReference type="Proteomes" id="UP001501536">
    <property type="component" value="Unassembled WGS sequence"/>
</dbReference>
<accession>A0ABP7DHJ0</accession>
<evidence type="ECO:0000256" key="1">
    <source>
        <dbReference type="ARBA" id="ARBA00004651"/>
    </source>
</evidence>
<dbReference type="InterPro" id="IPR018093">
    <property type="entry name" value="BCCT_CS"/>
</dbReference>
<dbReference type="PROSITE" id="PS01303">
    <property type="entry name" value="BCCT"/>
    <property type="match status" value="1"/>
</dbReference>
<feature type="transmembrane region" description="Helical" evidence="9">
    <location>
        <begin position="197"/>
        <end position="223"/>
    </location>
</feature>
<organism evidence="10 11">
    <name type="scientific">Zhihengliuella alba</name>
    <dbReference type="NCBI Taxonomy" id="547018"/>
    <lineage>
        <taxon>Bacteria</taxon>
        <taxon>Bacillati</taxon>
        <taxon>Actinomycetota</taxon>
        <taxon>Actinomycetes</taxon>
        <taxon>Micrococcales</taxon>
        <taxon>Micrococcaceae</taxon>
        <taxon>Zhihengliuella</taxon>
    </lineage>
</organism>
<name>A0ABP7DHJ0_9MICC</name>
<dbReference type="NCBIfam" id="TIGR00842">
    <property type="entry name" value="bcct"/>
    <property type="match status" value="1"/>
</dbReference>
<evidence type="ECO:0000256" key="8">
    <source>
        <dbReference type="SAM" id="MobiDB-lite"/>
    </source>
</evidence>
<dbReference type="Pfam" id="PF02028">
    <property type="entry name" value="BCCT"/>
    <property type="match status" value="1"/>
</dbReference>
<feature type="region of interest" description="Disordered" evidence="8">
    <location>
        <begin position="527"/>
        <end position="549"/>
    </location>
</feature>
<feature type="transmembrane region" description="Helical" evidence="9">
    <location>
        <begin position="158"/>
        <end position="176"/>
    </location>
</feature>
<keyword evidence="5 9" id="KW-0812">Transmembrane</keyword>
<dbReference type="InterPro" id="IPR000060">
    <property type="entry name" value="BCCT_transptr"/>
</dbReference>
<evidence type="ECO:0000256" key="2">
    <source>
        <dbReference type="ARBA" id="ARBA00005658"/>
    </source>
</evidence>
<feature type="transmembrane region" description="Helical" evidence="9">
    <location>
        <begin position="64"/>
        <end position="83"/>
    </location>
</feature>
<feature type="compositionally biased region" description="Basic and acidic residues" evidence="8">
    <location>
        <begin position="651"/>
        <end position="662"/>
    </location>
</feature>
<proteinExistence type="inferred from homology"/>
<sequence>MAAETSTRPNIGQGRARILKPVFIPASIIIFALLAFTVIFSRSAGDQIEEATTALNAAISDGVGWWYVLVVNVFLIFAVYFAASKIGRIRLGRDDEQPEFGIASWFMMLFSAGMGIGLVFFSVAEPLSHYITPPYGIEGESTEATQGSLGTVMLHWGLHPWGIYAIVGLGLAYMTFRRGRPLAVRWLLEPLLGRQRVEGWIGHAIDTIAVVGTLFGVATSFGFGVSQIVGGLEFLGWAENSTWLIIAIIGGITLIATWSVVSGVHKGLKWLSNINMSIAAMLALVVFILGPTIFLLKAFPENIGNYISILPESMFHAGPFSEDGWEKAWTIFYWGWWVSWAPFVGMFIARISRGRTIREFIVGVLLAPTVASLVWFTIFGDTAIKFQREGTVDMLVDGAVSSTTALFQFLSAFPLATVLSVVAMLVVVFFFVTSSDSGSLVIDMLASGGSTNTPVSTRMYWALLEGLAAAVLLIAGGSVALTALQTLSIATAAPFSIIMVLTCVSLLRAFRHDVANMPNYMQVIPAHENGSPPEQTAEGPVDQNGHPFRGIGGTSAALSGFAVGPRTAAEEAAAHEPQIISFRHVEPGATSVDPETGAIQVLSEPKDPLAGEVFDTPEFESSQEYLDQGGVPLHDEAEAEDEPGAGGSRGRHADADPTEAGR</sequence>
<evidence type="ECO:0000256" key="7">
    <source>
        <dbReference type="ARBA" id="ARBA00023136"/>
    </source>
</evidence>